<dbReference type="InterPro" id="IPR003399">
    <property type="entry name" value="Mce/MlaD"/>
</dbReference>
<name>E5AMH6_MYCRK</name>
<evidence type="ECO:0000256" key="1">
    <source>
        <dbReference type="SAM" id="MobiDB-lite"/>
    </source>
</evidence>
<evidence type="ECO:0000259" key="3">
    <source>
        <dbReference type="Pfam" id="PF02470"/>
    </source>
</evidence>
<reference evidence="4 5" key="1">
    <citation type="journal article" date="2011" name="J. Bacteriol.">
        <title>Complete genome sequence of Burkholderia rhizoxinica, an endosymbiont of Rhizopus microsporus.</title>
        <authorList>
            <person name="Lackner G."/>
            <person name="Moebius N."/>
            <person name="Partida-Martinez L."/>
            <person name="Hertweck C."/>
        </authorList>
    </citation>
    <scope>NUCLEOTIDE SEQUENCE [LARGE SCALE GENOMIC DNA]</scope>
    <source>
        <strain evidence="5">DSM 19002 / CIP 109453 / HKI 454</strain>
    </source>
</reference>
<dbReference type="PANTHER" id="PTHR36698">
    <property type="entry name" value="BLL5892 PROTEIN"/>
    <property type="match status" value="1"/>
</dbReference>
<keyword evidence="2" id="KW-0472">Membrane</keyword>
<dbReference type="PANTHER" id="PTHR36698:SF2">
    <property type="entry name" value="MCE_MLAD DOMAIN-CONTAINING PROTEIN"/>
    <property type="match status" value="1"/>
</dbReference>
<accession>E5AMH6</accession>
<organism evidence="4 5">
    <name type="scientific">Mycetohabitans rhizoxinica (strain DSM 19002 / CIP 109453 / HKI 454)</name>
    <name type="common">Paraburkholderia rhizoxinica</name>
    <dbReference type="NCBI Taxonomy" id="882378"/>
    <lineage>
        <taxon>Bacteria</taxon>
        <taxon>Pseudomonadati</taxon>
        <taxon>Pseudomonadota</taxon>
        <taxon>Betaproteobacteria</taxon>
        <taxon>Burkholderiales</taxon>
        <taxon>Burkholderiaceae</taxon>
        <taxon>Mycetohabitans</taxon>
    </lineage>
</organism>
<keyword evidence="2" id="KW-1133">Transmembrane helix</keyword>
<dbReference type="EMBL" id="FR687359">
    <property type="protein sequence ID" value="CBW76208.1"/>
    <property type="molecule type" value="Genomic_DNA"/>
</dbReference>
<sequence>MKSSTQSGAGIAASIADRASALREAEMENKSHAFWAGLFTIVLLVAIALTIAWFSMDRTERVPYDLVATTNVTGLRADAAVRYRGLAVGNVQNIHFDTHRPGRIVIRILVDKRVPLTHSSFASLGLQGVTGLGFIQLDDTGDDLHPLISSDENVAQIPMRPGLFDDLQRRGVALLNQMEKIAVNLQQMTDEPNRRQYLATARSIQDAASGVAALTQHLEPVTRKLPDTIDELNRTMGSVNVLATSLSNPNGPVAANLNRVGQAAEQAGVALAQLDTSMQELTARVGYETLPRVNSLADDVRQAMRSVHSAAGAINANPRALLFGAPSPEPGPGEPGFSWSSGSPR</sequence>
<feature type="transmembrane region" description="Helical" evidence="2">
    <location>
        <begin position="33"/>
        <end position="54"/>
    </location>
</feature>
<dbReference type="HOGENOM" id="CLU_013850_1_1_4"/>
<dbReference type="AlphaFoldDB" id="E5AMH6"/>
<feature type="domain" description="Mce/MlaD" evidence="3">
    <location>
        <begin position="66"/>
        <end position="138"/>
    </location>
</feature>
<feature type="region of interest" description="Disordered" evidence="1">
    <location>
        <begin position="324"/>
        <end position="345"/>
    </location>
</feature>
<evidence type="ECO:0000313" key="4">
    <source>
        <dbReference type="EMBL" id="CBW76208.1"/>
    </source>
</evidence>
<protein>
    <submittedName>
        <fullName evidence="4">Hypothetical exported protein</fullName>
    </submittedName>
</protein>
<gene>
    <name evidence="4" type="ordered locus">RBRH_02223</name>
</gene>
<evidence type="ECO:0000256" key="2">
    <source>
        <dbReference type="SAM" id="Phobius"/>
    </source>
</evidence>
<dbReference type="STRING" id="882378.RBRH_02223"/>
<dbReference type="KEGG" id="brh:RBRH_02223"/>
<dbReference type="Pfam" id="PF02470">
    <property type="entry name" value="MlaD"/>
    <property type="match status" value="1"/>
</dbReference>
<dbReference type="eggNOG" id="COG1463">
    <property type="taxonomic scope" value="Bacteria"/>
</dbReference>
<evidence type="ECO:0000313" key="5">
    <source>
        <dbReference type="Proteomes" id="UP000007437"/>
    </source>
</evidence>
<proteinExistence type="predicted"/>
<dbReference type="Proteomes" id="UP000007437">
    <property type="component" value="Chromosome"/>
</dbReference>
<keyword evidence="2" id="KW-0812">Transmembrane</keyword>
<feature type="compositionally biased region" description="Low complexity" evidence="1">
    <location>
        <begin position="335"/>
        <end position="345"/>
    </location>
</feature>